<keyword evidence="4" id="KW-1185">Reference proteome</keyword>
<name>A0AAD6LV40_9ROSI</name>
<keyword evidence="2" id="KW-0472">Membrane</keyword>
<comment type="caution">
    <text evidence="3">The sequence shown here is derived from an EMBL/GenBank/DDBJ whole genome shotgun (WGS) entry which is preliminary data.</text>
</comment>
<protein>
    <submittedName>
        <fullName evidence="3">Uncharacterized protein</fullName>
    </submittedName>
</protein>
<sequence>MAKSKKKSLILRCVEGDFKLKASRQVSMRIPRAQFPSQSLVHSNHDSLSQASPPRTRVVFLDFTIPSSGVRVSSKCKNKAMQQTRSLTSYDSKGISSGGSRASTPASTEQARSTPYMSNLYGLPFWPTTTLSGTSPQPLVFFPTFTGCFLEVLPMSCYWVCGLLIAGLVQSGMVDSWEMQGVFLVLLAGSTCWLDCCLLFPAIDCQVVSWGCFPYLVAGFVLCLLLARSI</sequence>
<evidence type="ECO:0000256" key="1">
    <source>
        <dbReference type="SAM" id="MobiDB-lite"/>
    </source>
</evidence>
<accession>A0AAD6LV40</accession>
<feature type="transmembrane region" description="Helical" evidence="2">
    <location>
        <begin position="181"/>
        <end position="201"/>
    </location>
</feature>
<feature type="transmembrane region" description="Helical" evidence="2">
    <location>
        <begin position="140"/>
        <end position="169"/>
    </location>
</feature>
<gene>
    <name evidence="3" type="ORF">NC653_034010</name>
</gene>
<reference evidence="3" key="1">
    <citation type="journal article" date="2023" name="Mol. Ecol. Resour.">
        <title>Chromosome-level genome assembly of a triploid poplar Populus alba 'Berolinensis'.</title>
        <authorList>
            <person name="Chen S."/>
            <person name="Yu Y."/>
            <person name="Wang X."/>
            <person name="Wang S."/>
            <person name="Zhang T."/>
            <person name="Zhou Y."/>
            <person name="He R."/>
            <person name="Meng N."/>
            <person name="Wang Y."/>
            <person name="Liu W."/>
            <person name="Liu Z."/>
            <person name="Liu J."/>
            <person name="Guo Q."/>
            <person name="Huang H."/>
            <person name="Sederoff R.R."/>
            <person name="Wang G."/>
            <person name="Qu G."/>
            <person name="Chen S."/>
        </authorList>
    </citation>
    <scope>NUCLEOTIDE SEQUENCE</scope>
    <source>
        <strain evidence="3">SC-2020</strain>
    </source>
</reference>
<feature type="compositionally biased region" description="Polar residues" evidence="1">
    <location>
        <begin position="80"/>
        <end position="111"/>
    </location>
</feature>
<keyword evidence="2" id="KW-1133">Transmembrane helix</keyword>
<keyword evidence="2" id="KW-0812">Transmembrane</keyword>
<dbReference type="AlphaFoldDB" id="A0AAD6LV40"/>
<dbReference type="Proteomes" id="UP001164929">
    <property type="component" value="Chromosome 14"/>
</dbReference>
<feature type="transmembrane region" description="Helical" evidence="2">
    <location>
        <begin position="207"/>
        <end position="227"/>
    </location>
</feature>
<feature type="region of interest" description="Disordered" evidence="1">
    <location>
        <begin position="74"/>
        <end position="111"/>
    </location>
</feature>
<evidence type="ECO:0000313" key="3">
    <source>
        <dbReference type="EMBL" id="KAJ6973858.1"/>
    </source>
</evidence>
<evidence type="ECO:0000313" key="4">
    <source>
        <dbReference type="Proteomes" id="UP001164929"/>
    </source>
</evidence>
<dbReference type="EMBL" id="JAQIZT010000014">
    <property type="protein sequence ID" value="KAJ6973858.1"/>
    <property type="molecule type" value="Genomic_DNA"/>
</dbReference>
<proteinExistence type="predicted"/>
<organism evidence="3 4">
    <name type="scientific">Populus alba x Populus x berolinensis</name>
    <dbReference type="NCBI Taxonomy" id="444605"/>
    <lineage>
        <taxon>Eukaryota</taxon>
        <taxon>Viridiplantae</taxon>
        <taxon>Streptophyta</taxon>
        <taxon>Embryophyta</taxon>
        <taxon>Tracheophyta</taxon>
        <taxon>Spermatophyta</taxon>
        <taxon>Magnoliopsida</taxon>
        <taxon>eudicotyledons</taxon>
        <taxon>Gunneridae</taxon>
        <taxon>Pentapetalae</taxon>
        <taxon>rosids</taxon>
        <taxon>fabids</taxon>
        <taxon>Malpighiales</taxon>
        <taxon>Salicaceae</taxon>
        <taxon>Saliceae</taxon>
        <taxon>Populus</taxon>
    </lineage>
</organism>
<evidence type="ECO:0000256" key="2">
    <source>
        <dbReference type="SAM" id="Phobius"/>
    </source>
</evidence>